<proteinExistence type="predicted"/>
<dbReference type="RefSeq" id="WP_404802073.1">
    <property type="nucleotide sequence ID" value="NZ_JAIVME010000026.1"/>
</dbReference>
<sequence length="36" mass="4261">MFWEYLTDMSFVLASLIGGIVAILFVFVKRKKRRPQ</sequence>
<evidence type="ECO:0008006" key="4">
    <source>
        <dbReference type="Google" id="ProtNLM"/>
    </source>
</evidence>
<accession>A0ABS2P5J5</accession>
<feature type="transmembrane region" description="Helical" evidence="1">
    <location>
        <begin position="6"/>
        <end position="28"/>
    </location>
</feature>
<name>A0ABS2P5J5_9BACI</name>
<dbReference type="EMBL" id="JAFBED010000012">
    <property type="protein sequence ID" value="MBM7621983.1"/>
    <property type="molecule type" value="Genomic_DNA"/>
</dbReference>
<keyword evidence="1" id="KW-0812">Transmembrane</keyword>
<dbReference type="NCBIfam" id="NF045534">
    <property type="entry name" value="small_EYxxD"/>
    <property type="match status" value="1"/>
</dbReference>
<evidence type="ECO:0000256" key="1">
    <source>
        <dbReference type="SAM" id="Phobius"/>
    </source>
</evidence>
<organism evidence="2 3">
    <name type="scientific">Sutcliffiella tianshenii</name>
    <dbReference type="NCBI Taxonomy" id="1463404"/>
    <lineage>
        <taxon>Bacteria</taxon>
        <taxon>Bacillati</taxon>
        <taxon>Bacillota</taxon>
        <taxon>Bacilli</taxon>
        <taxon>Bacillales</taxon>
        <taxon>Bacillaceae</taxon>
        <taxon>Sutcliffiella</taxon>
    </lineage>
</organism>
<keyword evidence="1" id="KW-1133">Transmembrane helix</keyword>
<dbReference type="Proteomes" id="UP000737402">
    <property type="component" value="Unassembled WGS sequence"/>
</dbReference>
<evidence type="ECO:0000313" key="3">
    <source>
        <dbReference type="Proteomes" id="UP000737402"/>
    </source>
</evidence>
<gene>
    <name evidence="2" type="ORF">JOC95_003891</name>
</gene>
<protein>
    <recommendedName>
        <fullName evidence="4">LPXTG cell wall anchor domain-containing protein</fullName>
    </recommendedName>
</protein>
<reference evidence="2 3" key="1">
    <citation type="submission" date="2021-01" db="EMBL/GenBank/DDBJ databases">
        <title>Genomic Encyclopedia of Type Strains, Phase IV (KMG-IV): sequencing the most valuable type-strain genomes for metagenomic binning, comparative biology and taxonomic classification.</title>
        <authorList>
            <person name="Goeker M."/>
        </authorList>
    </citation>
    <scope>NUCLEOTIDE SEQUENCE [LARGE SCALE GENOMIC DNA]</scope>
    <source>
        <strain evidence="2 3">DSM 25879</strain>
    </source>
</reference>
<comment type="caution">
    <text evidence="2">The sequence shown here is derived from an EMBL/GenBank/DDBJ whole genome shotgun (WGS) entry which is preliminary data.</text>
</comment>
<keyword evidence="3" id="KW-1185">Reference proteome</keyword>
<keyword evidence="1" id="KW-0472">Membrane</keyword>
<evidence type="ECO:0000313" key="2">
    <source>
        <dbReference type="EMBL" id="MBM7621983.1"/>
    </source>
</evidence>